<dbReference type="Proteomes" id="UP000199109">
    <property type="component" value="Unassembled WGS sequence"/>
</dbReference>
<name>A0A1G7AMN4_9FLAO</name>
<proteinExistence type="predicted"/>
<dbReference type="RefSeq" id="WP_091867287.1">
    <property type="nucleotide sequence ID" value="NZ_FNAO01000003.1"/>
</dbReference>
<feature type="coiled-coil region" evidence="1">
    <location>
        <begin position="30"/>
        <end position="64"/>
    </location>
</feature>
<evidence type="ECO:0000256" key="1">
    <source>
        <dbReference type="SAM" id="Coils"/>
    </source>
</evidence>
<organism evidence="2 3">
    <name type="scientific">Pricia antarctica</name>
    <dbReference type="NCBI Taxonomy" id="641691"/>
    <lineage>
        <taxon>Bacteria</taxon>
        <taxon>Pseudomonadati</taxon>
        <taxon>Bacteroidota</taxon>
        <taxon>Flavobacteriia</taxon>
        <taxon>Flavobacteriales</taxon>
        <taxon>Flavobacteriaceae</taxon>
        <taxon>Pricia</taxon>
    </lineage>
</organism>
<accession>A0A1G7AMN4</accession>
<dbReference type="EMBL" id="FNAO01000003">
    <property type="protein sequence ID" value="SDE16023.1"/>
    <property type="molecule type" value="Genomic_DNA"/>
</dbReference>
<gene>
    <name evidence="2" type="ORF">SAMN05421636_103454</name>
</gene>
<keyword evidence="3" id="KW-1185">Reference proteome</keyword>
<sequence>MVHRISERDQLGRLHDRHKRLSLDVYDHLSAAEEKEMVAAKKELQAIEKELATLKQKLHSKNEQL</sequence>
<evidence type="ECO:0000313" key="2">
    <source>
        <dbReference type="EMBL" id="SDE16023.1"/>
    </source>
</evidence>
<protein>
    <submittedName>
        <fullName evidence="2">Uncharacterized protein</fullName>
    </submittedName>
</protein>
<dbReference type="STRING" id="641691.SAMN05421636_103454"/>
<dbReference type="OrthoDB" id="1454771at2"/>
<dbReference type="AlphaFoldDB" id="A0A1G7AMN4"/>
<evidence type="ECO:0000313" key="3">
    <source>
        <dbReference type="Proteomes" id="UP000199109"/>
    </source>
</evidence>
<reference evidence="2 3" key="1">
    <citation type="submission" date="2016-10" db="EMBL/GenBank/DDBJ databases">
        <authorList>
            <person name="de Groot N.N."/>
        </authorList>
    </citation>
    <scope>NUCLEOTIDE SEQUENCE [LARGE SCALE GENOMIC DNA]</scope>
    <source>
        <strain evidence="2 3">DSM 23421</strain>
    </source>
</reference>
<keyword evidence="1" id="KW-0175">Coiled coil</keyword>